<dbReference type="Pfam" id="PF03069">
    <property type="entry name" value="FmdA_AmdA"/>
    <property type="match status" value="2"/>
</dbReference>
<gene>
    <name evidence="2" type="ORF">GCM10008955_39450</name>
</gene>
<accession>A0ABQ2F1Q3</accession>
<dbReference type="EMBL" id="BMPP01000028">
    <property type="protein sequence ID" value="GGK41750.1"/>
    <property type="molecule type" value="Genomic_DNA"/>
</dbReference>
<sequence>MTDHVLDASHIHTSWNRDLAPALRAQPGDRVTFDTLDASGGAVARRVASGELDAPEGLRALIEQDAYPALAGPRGHPLTGPVFVEGVMPGDALVIEILEVRAAAWGWTGCRPDGIGLLDAALGEEGLQPYTHFWDLREGTHASFGPGVRLPLSPFPGVVGVALAEPGDHATAPPRHVGGNMDIRQLVAGSTLYLPVEVEGALLSVGDLHAAQGDGELSGTGIEMAGQLTVCLGVERGTGLTTPEFITPTSGGASGRWHGTSGHDPDLMTAARIALRAMLRRIQTRGFTLEEAYVLASACVDLKISQVVDAPNYTVSAFLPLDIFVDN</sequence>
<organism evidence="2 3">
    <name type="scientific">Deinococcus malanensis</name>
    <dbReference type="NCBI Taxonomy" id="1706855"/>
    <lineage>
        <taxon>Bacteria</taxon>
        <taxon>Thermotogati</taxon>
        <taxon>Deinococcota</taxon>
        <taxon>Deinococci</taxon>
        <taxon>Deinococcales</taxon>
        <taxon>Deinococcaceae</taxon>
        <taxon>Deinococcus</taxon>
    </lineage>
</organism>
<evidence type="ECO:0000313" key="2">
    <source>
        <dbReference type="EMBL" id="GGK41750.1"/>
    </source>
</evidence>
<keyword evidence="3" id="KW-1185">Reference proteome</keyword>
<comment type="caution">
    <text evidence="2">The sequence shown here is derived from an EMBL/GenBank/DDBJ whole genome shotgun (WGS) entry which is preliminary data.</text>
</comment>
<name>A0ABQ2F1Q3_9DEIO</name>
<evidence type="ECO:0000313" key="3">
    <source>
        <dbReference type="Proteomes" id="UP000647587"/>
    </source>
</evidence>
<dbReference type="Gene3D" id="3.10.28.20">
    <property type="entry name" value="Acetamidase/Formamidase-like domains"/>
    <property type="match status" value="1"/>
</dbReference>
<dbReference type="PANTHER" id="PTHR31891:SF1">
    <property type="entry name" value="FORMAMIDASE C869.04-RELATED"/>
    <property type="match status" value="1"/>
</dbReference>
<dbReference type="SUPFAM" id="SSF141130">
    <property type="entry name" value="Acetamidase/Formamidase-like"/>
    <property type="match status" value="1"/>
</dbReference>
<dbReference type="Gene3D" id="2.60.120.580">
    <property type="entry name" value="Acetamidase/Formamidase-like domains"/>
    <property type="match status" value="2"/>
</dbReference>
<dbReference type="InterPro" id="IPR004304">
    <property type="entry name" value="FmdA_AmdA"/>
</dbReference>
<evidence type="ECO:0000256" key="1">
    <source>
        <dbReference type="SAM" id="MobiDB-lite"/>
    </source>
</evidence>
<protein>
    <submittedName>
        <fullName evidence="2">Acetamidase</fullName>
    </submittedName>
</protein>
<dbReference type="PANTHER" id="PTHR31891">
    <property type="entry name" value="FORMAMIDASE C869.04-RELATED"/>
    <property type="match status" value="1"/>
</dbReference>
<dbReference type="Proteomes" id="UP000647587">
    <property type="component" value="Unassembled WGS sequence"/>
</dbReference>
<feature type="region of interest" description="Disordered" evidence="1">
    <location>
        <begin position="242"/>
        <end position="261"/>
    </location>
</feature>
<proteinExistence type="predicted"/>
<reference evidence="3" key="1">
    <citation type="journal article" date="2019" name="Int. J. Syst. Evol. Microbiol.">
        <title>The Global Catalogue of Microorganisms (GCM) 10K type strain sequencing project: providing services to taxonomists for standard genome sequencing and annotation.</title>
        <authorList>
            <consortium name="The Broad Institute Genomics Platform"/>
            <consortium name="The Broad Institute Genome Sequencing Center for Infectious Disease"/>
            <person name="Wu L."/>
            <person name="Ma J."/>
        </authorList>
    </citation>
    <scope>NUCLEOTIDE SEQUENCE [LARGE SCALE GENOMIC DNA]</scope>
    <source>
        <strain evidence="3">JCM 30331</strain>
    </source>
</reference>
<dbReference type="RefSeq" id="WP_189011860.1">
    <property type="nucleotide sequence ID" value="NZ_BMPP01000028.1"/>
</dbReference>